<keyword evidence="5 7" id="KW-0067">ATP-binding</keyword>
<dbReference type="PANTHER" id="PTHR21087:SF16">
    <property type="entry name" value="SHIKIMATE KINASE 1, CHLOROPLASTIC"/>
    <property type="match status" value="1"/>
</dbReference>
<dbReference type="GO" id="GO:0005524">
    <property type="term" value="F:ATP binding"/>
    <property type="evidence" value="ECO:0007669"/>
    <property type="project" value="UniProtKB-UniRule"/>
</dbReference>
<comment type="caution">
    <text evidence="7">Lacks conserved residue(s) required for the propagation of feature annotation.</text>
</comment>
<evidence type="ECO:0000256" key="5">
    <source>
        <dbReference type="ARBA" id="ARBA00022840"/>
    </source>
</evidence>
<feature type="binding site" evidence="7">
    <location>
        <begin position="26"/>
        <end position="31"/>
    </location>
    <ligand>
        <name>ATP</name>
        <dbReference type="ChEBI" id="CHEBI:30616"/>
    </ligand>
</feature>
<dbReference type="Gene3D" id="3.40.50.300">
    <property type="entry name" value="P-loop containing nucleotide triphosphate hydrolases"/>
    <property type="match status" value="1"/>
</dbReference>
<dbReference type="Proteomes" id="UP000199093">
    <property type="component" value="Unassembled WGS sequence"/>
</dbReference>
<reference evidence="9" key="1">
    <citation type="submission" date="2016-10" db="EMBL/GenBank/DDBJ databases">
        <authorList>
            <person name="Varghese N."/>
            <person name="Submissions S."/>
        </authorList>
    </citation>
    <scope>NUCLEOTIDE SEQUENCE [LARGE SCALE GENOMIC DNA]</scope>
    <source>
        <strain evidence="9">DSM 26424</strain>
    </source>
</reference>
<keyword evidence="7" id="KW-0460">Magnesium</keyword>
<keyword evidence="7" id="KW-0963">Cytoplasm</keyword>
<keyword evidence="4 7" id="KW-0418">Kinase</keyword>
<comment type="function">
    <text evidence="7">Catalyzes the specific phosphorylation of the 3-hydroxyl group of shikimic acid using ATP as a cosubstrate.</text>
</comment>
<dbReference type="InterPro" id="IPR031322">
    <property type="entry name" value="Shikimate/glucono_kinase"/>
</dbReference>
<keyword evidence="9" id="KW-1185">Reference proteome</keyword>
<accession>A0A1G8TQL6</accession>
<dbReference type="Pfam" id="PF01202">
    <property type="entry name" value="SKI"/>
    <property type="match status" value="1"/>
</dbReference>
<keyword evidence="7" id="KW-0479">Metal-binding</keyword>
<dbReference type="STRING" id="555512.SAMN04487993_103119"/>
<comment type="catalytic activity">
    <reaction evidence="7">
        <text>shikimate + ATP = 3-phosphoshikimate + ADP + H(+)</text>
        <dbReference type="Rhea" id="RHEA:13121"/>
        <dbReference type="ChEBI" id="CHEBI:15378"/>
        <dbReference type="ChEBI" id="CHEBI:30616"/>
        <dbReference type="ChEBI" id="CHEBI:36208"/>
        <dbReference type="ChEBI" id="CHEBI:145989"/>
        <dbReference type="ChEBI" id="CHEBI:456216"/>
        <dbReference type="EC" id="2.7.1.71"/>
    </reaction>
</comment>
<evidence type="ECO:0000256" key="4">
    <source>
        <dbReference type="ARBA" id="ARBA00022777"/>
    </source>
</evidence>
<evidence type="ECO:0000313" key="9">
    <source>
        <dbReference type="Proteomes" id="UP000199093"/>
    </source>
</evidence>
<dbReference type="CDD" id="cd00464">
    <property type="entry name" value="SK"/>
    <property type="match status" value="1"/>
</dbReference>
<dbReference type="GO" id="GO:0009073">
    <property type="term" value="P:aromatic amino acid family biosynthetic process"/>
    <property type="evidence" value="ECO:0007669"/>
    <property type="project" value="UniProtKB-KW"/>
</dbReference>
<gene>
    <name evidence="7" type="primary">aroK</name>
    <name evidence="8" type="ORF">SAMN04487993_103119</name>
</gene>
<feature type="binding site" evidence="7">
    <location>
        <position position="30"/>
    </location>
    <ligand>
        <name>Mg(2+)</name>
        <dbReference type="ChEBI" id="CHEBI:18420"/>
    </ligand>
</feature>
<comment type="cofactor">
    <cofactor evidence="7">
        <name>Mg(2+)</name>
        <dbReference type="ChEBI" id="CHEBI:18420"/>
    </cofactor>
    <text evidence="7">Binds 1 Mg(2+) ion per subunit.</text>
</comment>
<dbReference type="PRINTS" id="PR01100">
    <property type="entry name" value="SHIKIMTKNASE"/>
</dbReference>
<dbReference type="NCBIfam" id="NF010552">
    <property type="entry name" value="PRK13946.1"/>
    <property type="match status" value="1"/>
</dbReference>
<organism evidence="8 9">
    <name type="scientific">Salipiger marinus</name>
    <dbReference type="NCBI Taxonomy" id="555512"/>
    <lineage>
        <taxon>Bacteria</taxon>
        <taxon>Pseudomonadati</taxon>
        <taxon>Pseudomonadota</taxon>
        <taxon>Alphaproteobacteria</taxon>
        <taxon>Rhodobacterales</taxon>
        <taxon>Roseobacteraceae</taxon>
        <taxon>Salipiger</taxon>
    </lineage>
</organism>
<comment type="subcellular location">
    <subcellularLocation>
        <location evidence="7">Cytoplasm</location>
    </subcellularLocation>
</comment>
<keyword evidence="6 7" id="KW-0057">Aromatic amino acid biosynthesis</keyword>
<evidence type="ECO:0000256" key="7">
    <source>
        <dbReference type="HAMAP-Rule" id="MF_00109"/>
    </source>
</evidence>
<comment type="pathway">
    <text evidence="7">Metabolic intermediate biosynthesis; chorismate biosynthesis; chorismate from D-erythrose 4-phosphate and phosphoenolpyruvate: step 5/7.</text>
</comment>
<feature type="binding site" evidence="7">
    <location>
        <position position="132"/>
    </location>
    <ligand>
        <name>ATP</name>
        <dbReference type="ChEBI" id="CHEBI:30616"/>
    </ligand>
</feature>
<dbReference type="AlphaFoldDB" id="A0A1G8TQL6"/>
<comment type="subunit">
    <text evidence="7">Monomer.</text>
</comment>
<dbReference type="InterPro" id="IPR027417">
    <property type="entry name" value="P-loop_NTPase"/>
</dbReference>
<dbReference type="GO" id="GO:0008652">
    <property type="term" value="P:amino acid biosynthetic process"/>
    <property type="evidence" value="ECO:0007669"/>
    <property type="project" value="UniProtKB-KW"/>
</dbReference>
<dbReference type="InterPro" id="IPR000623">
    <property type="entry name" value="Shikimate_kinase/TSH1"/>
</dbReference>
<dbReference type="EMBL" id="FNEJ01000031">
    <property type="protein sequence ID" value="SDJ42980.1"/>
    <property type="molecule type" value="Genomic_DNA"/>
</dbReference>
<dbReference type="GO" id="GO:0005829">
    <property type="term" value="C:cytosol"/>
    <property type="evidence" value="ECO:0007669"/>
    <property type="project" value="TreeGrafter"/>
</dbReference>
<dbReference type="GO" id="GO:0000287">
    <property type="term" value="F:magnesium ion binding"/>
    <property type="evidence" value="ECO:0007669"/>
    <property type="project" value="UniProtKB-UniRule"/>
</dbReference>
<name>A0A1G8TQL6_9RHOB</name>
<keyword evidence="3 7" id="KW-0547">Nucleotide-binding</keyword>
<dbReference type="PANTHER" id="PTHR21087">
    <property type="entry name" value="SHIKIMATE KINASE"/>
    <property type="match status" value="1"/>
</dbReference>
<feature type="binding site" evidence="7">
    <location>
        <position position="94"/>
    </location>
    <ligand>
        <name>substrate</name>
    </ligand>
</feature>
<keyword evidence="2 7" id="KW-0808">Transferase</keyword>
<dbReference type="GO" id="GO:0004765">
    <property type="term" value="F:shikimate kinase activity"/>
    <property type="evidence" value="ECO:0007669"/>
    <property type="project" value="UniProtKB-UniRule"/>
</dbReference>
<dbReference type="UniPathway" id="UPA00053">
    <property type="reaction ID" value="UER00088"/>
</dbReference>
<evidence type="ECO:0000313" key="8">
    <source>
        <dbReference type="EMBL" id="SDJ42980.1"/>
    </source>
</evidence>
<evidence type="ECO:0000256" key="6">
    <source>
        <dbReference type="ARBA" id="ARBA00023141"/>
    </source>
</evidence>
<protein>
    <recommendedName>
        <fullName evidence="7">Shikimate kinase</fullName>
        <shortName evidence="7">SK</shortName>
        <ecNumber evidence="7">2.7.1.71</ecNumber>
    </recommendedName>
</protein>
<evidence type="ECO:0000256" key="2">
    <source>
        <dbReference type="ARBA" id="ARBA00022679"/>
    </source>
</evidence>
<dbReference type="SUPFAM" id="SSF52540">
    <property type="entry name" value="P-loop containing nucleoside triphosphate hydrolases"/>
    <property type="match status" value="1"/>
</dbReference>
<sequence length="193" mass="21290">MAMDGRETRALLPKLKKTVVLVGMMGAGKSAVGRALATQLHVPFRDSDTEIEKAANMSIAEIFARDGEPFFRRKESQVIARLLEARPAVLSTGGGAYMAEENRRLITEKGVAVWLDADLPVLWGRVRHKDSRPLLRTPDPQATLAELFARRVPVYALADVAVKSEQGLSVEAMARRVVDTLLTRPDVLEEEKS</sequence>
<dbReference type="GO" id="GO:0009423">
    <property type="term" value="P:chorismate biosynthetic process"/>
    <property type="evidence" value="ECO:0007669"/>
    <property type="project" value="UniProtKB-UniRule"/>
</dbReference>
<proteinExistence type="inferred from homology"/>
<keyword evidence="1 7" id="KW-0028">Amino-acid biosynthesis</keyword>
<evidence type="ECO:0000256" key="1">
    <source>
        <dbReference type="ARBA" id="ARBA00022605"/>
    </source>
</evidence>
<dbReference type="EC" id="2.7.1.71" evidence="7"/>
<feature type="binding site" evidence="7">
    <location>
        <position position="48"/>
    </location>
    <ligand>
        <name>substrate</name>
    </ligand>
</feature>
<feature type="binding site" evidence="7">
    <location>
        <position position="151"/>
    </location>
    <ligand>
        <name>substrate</name>
    </ligand>
</feature>
<dbReference type="HAMAP" id="MF_00109">
    <property type="entry name" value="Shikimate_kinase"/>
    <property type="match status" value="1"/>
</dbReference>
<feature type="binding site" evidence="7">
    <location>
        <position position="72"/>
    </location>
    <ligand>
        <name>substrate</name>
    </ligand>
</feature>
<comment type="similarity">
    <text evidence="7">Belongs to the shikimate kinase family.</text>
</comment>
<evidence type="ECO:0000256" key="3">
    <source>
        <dbReference type="ARBA" id="ARBA00022741"/>
    </source>
</evidence>